<dbReference type="STRING" id="685588.A0A067T5M9"/>
<dbReference type="PANTHER" id="PTHR47772">
    <property type="entry name" value="ZINC FINGER PROTEIN 200"/>
    <property type="match status" value="1"/>
</dbReference>
<evidence type="ECO:0000259" key="11">
    <source>
        <dbReference type="PROSITE" id="PS50157"/>
    </source>
</evidence>
<keyword evidence="2" id="KW-0479">Metal-binding</keyword>
<sequence length="362" mass="41215">MPPSYQYEDPRPTLPHIRDLFREELSKRPNPYDSPSIALARLHVSEDEDKYYPHEDSLSKSLYQLPLRHSDPTLGPAQQLRTYREQLPRIQHFDTERSMSSNRANSSFQAAHPAAPSPISHPTGFSDSAKRNESFHHLPPPRHRHTVPQPYEYRNPSGYSSNTLTRHRSETALSEPSPRPQKISTSVSNMTEDDERTPVARISAHGSLNISHPVPRQPLDDSASSSSKYECSYCGKGFNRPSSLKIHLNSHTGEKRKSYHRFFALRRFLLFLQAFVCPVETCGRSFSVLSNMRRHTRVHATPGDSGNDEILPSTISRSESFSRMFHHRRGSTASTSSSNSRRSHSVSSTDDEIETRFRPRVT</sequence>
<dbReference type="Proteomes" id="UP000027222">
    <property type="component" value="Unassembled WGS sequence"/>
</dbReference>
<keyword evidence="7" id="KW-0804">Transcription</keyword>
<keyword evidence="8" id="KW-0539">Nucleus</keyword>
<keyword evidence="4 9" id="KW-0863">Zinc-finger</keyword>
<dbReference type="PROSITE" id="PS00028">
    <property type="entry name" value="ZINC_FINGER_C2H2_1"/>
    <property type="match status" value="2"/>
</dbReference>
<dbReference type="PANTHER" id="PTHR47772:SF13">
    <property type="entry name" value="GASTRULA ZINC FINGER PROTEIN XLCGF49.1-LIKE-RELATED"/>
    <property type="match status" value="1"/>
</dbReference>
<feature type="region of interest" description="Disordered" evidence="10">
    <location>
        <begin position="205"/>
        <end position="224"/>
    </location>
</feature>
<dbReference type="Pfam" id="PF00096">
    <property type="entry name" value="zf-C2H2"/>
    <property type="match status" value="2"/>
</dbReference>
<proteinExistence type="predicted"/>
<evidence type="ECO:0000313" key="12">
    <source>
        <dbReference type="EMBL" id="KDR75239.1"/>
    </source>
</evidence>
<evidence type="ECO:0000256" key="3">
    <source>
        <dbReference type="ARBA" id="ARBA00022737"/>
    </source>
</evidence>
<dbReference type="SMART" id="SM00355">
    <property type="entry name" value="ZnF_C2H2"/>
    <property type="match status" value="2"/>
</dbReference>
<name>A0A067T5M9_GALM3</name>
<dbReference type="GO" id="GO:0005634">
    <property type="term" value="C:nucleus"/>
    <property type="evidence" value="ECO:0007669"/>
    <property type="project" value="UniProtKB-SubCell"/>
</dbReference>
<keyword evidence="5" id="KW-0862">Zinc</keyword>
<protein>
    <recommendedName>
        <fullName evidence="11">C2H2-type domain-containing protein</fullName>
    </recommendedName>
</protein>
<feature type="region of interest" description="Disordered" evidence="10">
    <location>
        <begin position="95"/>
        <end position="196"/>
    </location>
</feature>
<dbReference type="HOGENOM" id="CLU_765136_0_0_1"/>
<feature type="compositionally biased region" description="Polar residues" evidence="10">
    <location>
        <begin position="98"/>
        <end position="109"/>
    </location>
</feature>
<dbReference type="InterPro" id="IPR050636">
    <property type="entry name" value="C2H2-ZF_domain-containing"/>
</dbReference>
<organism evidence="12 13">
    <name type="scientific">Galerina marginata (strain CBS 339.88)</name>
    <dbReference type="NCBI Taxonomy" id="685588"/>
    <lineage>
        <taxon>Eukaryota</taxon>
        <taxon>Fungi</taxon>
        <taxon>Dikarya</taxon>
        <taxon>Basidiomycota</taxon>
        <taxon>Agaricomycotina</taxon>
        <taxon>Agaricomycetes</taxon>
        <taxon>Agaricomycetidae</taxon>
        <taxon>Agaricales</taxon>
        <taxon>Agaricineae</taxon>
        <taxon>Strophariaceae</taxon>
        <taxon>Galerina</taxon>
    </lineage>
</organism>
<feature type="region of interest" description="Disordered" evidence="10">
    <location>
        <begin position="325"/>
        <end position="362"/>
    </location>
</feature>
<evidence type="ECO:0000256" key="1">
    <source>
        <dbReference type="ARBA" id="ARBA00004123"/>
    </source>
</evidence>
<dbReference type="OrthoDB" id="6077919at2759"/>
<dbReference type="FunFam" id="3.30.160.60:FF:000478">
    <property type="entry name" value="Zinc finger protein 133"/>
    <property type="match status" value="1"/>
</dbReference>
<feature type="domain" description="C2H2-type" evidence="11">
    <location>
        <begin position="275"/>
        <end position="304"/>
    </location>
</feature>
<feature type="compositionally biased region" description="Low complexity" evidence="10">
    <location>
        <begin position="110"/>
        <end position="122"/>
    </location>
</feature>
<dbReference type="EMBL" id="KL142381">
    <property type="protein sequence ID" value="KDR75239.1"/>
    <property type="molecule type" value="Genomic_DNA"/>
</dbReference>
<dbReference type="PROSITE" id="PS50157">
    <property type="entry name" value="ZINC_FINGER_C2H2_2"/>
    <property type="match status" value="2"/>
</dbReference>
<keyword evidence="3" id="KW-0677">Repeat</keyword>
<evidence type="ECO:0000256" key="6">
    <source>
        <dbReference type="ARBA" id="ARBA00023015"/>
    </source>
</evidence>
<keyword evidence="6" id="KW-0805">Transcription regulation</keyword>
<dbReference type="AlphaFoldDB" id="A0A067T5M9"/>
<accession>A0A067T5M9</accession>
<reference evidence="13" key="1">
    <citation type="journal article" date="2014" name="Proc. Natl. Acad. Sci. U.S.A.">
        <title>Extensive sampling of basidiomycete genomes demonstrates inadequacy of the white-rot/brown-rot paradigm for wood decay fungi.</title>
        <authorList>
            <person name="Riley R."/>
            <person name="Salamov A.A."/>
            <person name="Brown D.W."/>
            <person name="Nagy L.G."/>
            <person name="Floudas D."/>
            <person name="Held B.W."/>
            <person name="Levasseur A."/>
            <person name="Lombard V."/>
            <person name="Morin E."/>
            <person name="Otillar R."/>
            <person name="Lindquist E.A."/>
            <person name="Sun H."/>
            <person name="LaButti K.M."/>
            <person name="Schmutz J."/>
            <person name="Jabbour D."/>
            <person name="Luo H."/>
            <person name="Baker S.E."/>
            <person name="Pisabarro A.G."/>
            <person name="Walton J.D."/>
            <person name="Blanchette R.A."/>
            <person name="Henrissat B."/>
            <person name="Martin F."/>
            <person name="Cullen D."/>
            <person name="Hibbett D.S."/>
            <person name="Grigoriev I.V."/>
        </authorList>
    </citation>
    <scope>NUCLEOTIDE SEQUENCE [LARGE SCALE GENOMIC DNA]</scope>
    <source>
        <strain evidence="13">CBS 339.88</strain>
    </source>
</reference>
<comment type="subcellular location">
    <subcellularLocation>
        <location evidence="1">Nucleus</location>
    </subcellularLocation>
</comment>
<evidence type="ECO:0000256" key="7">
    <source>
        <dbReference type="ARBA" id="ARBA00023163"/>
    </source>
</evidence>
<dbReference type="InterPro" id="IPR036236">
    <property type="entry name" value="Znf_C2H2_sf"/>
</dbReference>
<gene>
    <name evidence="12" type="ORF">GALMADRAFT_249226</name>
</gene>
<feature type="domain" description="C2H2-type" evidence="11">
    <location>
        <begin position="229"/>
        <end position="256"/>
    </location>
</feature>
<evidence type="ECO:0000256" key="8">
    <source>
        <dbReference type="ARBA" id="ARBA00023242"/>
    </source>
</evidence>
<dbReference type="SUPFAM" id="SSF57667">
    <property type="entry name" value="beta-beta-alpha zinc fingers"/>
    <property type="match status" value="1"/>
</dbReference>
<feature type="compositionally biased region" description="Low complexity" evidence="10">
    <location>
        <begin position="331"/>
        <end position="348"/>
    </location>
</feature>
<evidence type="ECO:0000256" key="4">
    <source>
        <dbReference type="ARBA" id="ARBA00022771"/>
    </source>
</evidence>
<dbReference type="GO" id="GO:0008270">
    <property type="term" value="F:zinc ion binding"/>
    <property type="evidence" value="ECO:0007669"/>
    <property type="project" value="UniProtKB-KW"/>
</dbReference>
<evidence type="ECO:0000256" key="5">
    <source>
        <dbReference type="ARBA" id="ARBA00022833"/>
    </source>
</evidence>
<evidence type="ECO:0000256" key="10">
    <source>
        <dbReference type="SAM" id="MobiDB-lite"/>
    </source>
</evidence>
<evidence type="ECO:0000313" key="13">
    <source>
        <dbReference type="Proteomes" id="UP000027222"/>
    </source>
</evidence>
<dbReference type="InterPro" id="IPR013087">
    <property type="entry name" value="Znf_C2H2_type"/>
</dbReference>
<dbReference type="Gene3D" id="3.30.160.60">
    <property type="entry name" value="Classic Zinc Finger"/>
    <property type="match status" value="2"/>
</dbReference>
<evidence type="ECO:0000256" key="9">
    <source>
        <dbReference type="PROSITE-ProRule" id="PRU00042"/>
    </source>
</evidence>
<keyword evidence="13" id="KW-1185">Reference proteome</keyword>
<evidence type="ECO:0000256" key="2">
    <source>
        <dbReference type="ARBA" id="ARBA00022723"/>
    </source>
</evidence>